<dbReference type="NCBIfam" id="NF033788">
    <property type="entry name" value="HTH_metalloreg"/>
    <property type="match status" value="1"/>
</dbReference>
<dbReference type="InterPro" id="IPR051081">
    <property type="entry name" value="HTH_MetalResp_TranReg"/>
</dbReference>
<reference evidence="5 6" key="1">
    <citation type="journal article" date="2019" name="Nat. Commun.">
        <title>A new type of DNA phosphorothioation-based antiviral system in archaea.</title>
        <authorList>
            <person name="Xiong L."/>
            <person name="Liu S."/>
            <person name="Chen S."/>
            <person name="Xiao Y."/>
            <person name="Zhu B."/>
            <person name="Gao Y."/>
            <person name="Zhang Y."/>
            <person name="Chen B."/>
            <person name="Luo J."/>
            <person name="Deng Z."/>
            <person name="Chen X."/>
            <person name="Wang L."/>
            <person name="Chen S."/>
        </authorList>
    </citation>
    <scope>NUCLEOTIDE SEQUENCE [LARGE SCALE GENOMIC DNA]</scope>
    <source>
        <strain evidence="5 6">JCM 10635</strain>
        <plasmid evidence="5 6">unnamed1</plasmid>
    </source>
</reference>
<dbReference type="PANTHER" id="PTHR33154">
    <property type="entry name" value="TRANSCRIPTIONAL REGULATOR, ARSR FAMILY"/>
    <property type="match status" value="1"/>
</dbReference>
<dbReference type="GeneID" id="39853335"/>
<dbReference type="Pfam" id="PF01022">
    <property type="entry name" value="HTH_5"/>
    <property type="match status" value="1"/>
</dbReference>
<feature type="domain" description="HTH arsR-type" evidence="4">
    <location>
        <begin position="26"/>
        <end position="124"/>
    </location>
</feature>
<evidence type="ECO:0000256" key="2">
    <source>
        <dbReference type="ARBA" id="ARBA00023125"/>
    </source>
</evidence>
<name>A0A4D6HRR3_9EURY</name>
<dbReference type="PANTHER" id="PTHR33154:SF33">
    <property type="entry name" value="TRANSCRIPTIONAL REPRESSOR SDPR"/>
    <property type="match status" value="1"/>
</dbReference>
<dbReference type="AlphaFoldDB" id="A0A4D6HRR3"/>
<dbReference type="PRINTS" id="PR00778">
    <property type="entry name" value="HTHARSR"/>
</dbReference>
<dbReference type="RefSeq" id="WP_006067052.1">
    <property type="nucleotide sequence ID" value="NZ_CP031306.1"/>
</dbReference>
<dbReference type="EMBL" id="CP031306">
    <property type="protein sequence ID" value="QCC56553.1"/>
    <property type="molecule type" value="Genomic_DNA"/>
</dbReference>
<organism evidence="5 6">
    <name type="scientific">Natronorubrum bangense</name>
    <dbReference type="NCBI Taxonomy" id="61858"/>
    <lineage>
        <taxon>Archaea</taxon>
        <taxon>Methanobacteriati</taxon>
        <taxon>Methanobacteriota</taxon>
        <taxon>Stenosarchaea group</taxon>
        <taxon>Halobacteria</taxon>
        <taxon>Halobacteriales</taxon>
        <taxon>Natrialbaceae</taxon>
        <taxon>Natronorubrum</taxon>
    </lineage>
</organism>
<evidence type="ECO:0000313" key="6">
    <source>
        <dbReference type="Proteomes" id="UP000296822"/>
    </source>
</evidence>
<dbReference type="CDD" id="cd00090">
    <property type="entry name" value="HTH_ARSR"/>
    <property type="match status" value="1"/>
</dbReference>
<keyword evidence="2" id="KW-0238">DNA-binding</keyword>
<evidence type="ECO:0000256" key="3">
    <source>
        <dbReference type="ARBA" id="ARBA00023163"/>
    </source>
</evidence>
<gene>
    <name evidence="5" type="ORF">DV706_18830</name>
</gene>
<dbReference type="GO" id="GO:0003700">
    <property type="term" value="F:DNA-binding transcription factor activity"/>
    <property type="evidence" value="ECO:0007669"/>
    <property type="project" value="InterPro"/>
</dbReference>
<dbReference type="PROSITE" id="PS50987">
    <property type="entry name" value="HTH_ARSR_2"/>
    <property type="match status" value="1"/>
</dbReference>
<keyword evidence="3" id="KW-0804">Transcription</keyword>
<keyword evidence="1" id="KW-0805">Transcription regulation</keyword>
<evidence type="ECO:0000259" key="4">
    <source>
        <dbReference type="PROSITE" id="PS50987"/>
    </source>
</evidence>
<dbReference type="SMART" id="SM00418">
    <property type="entry name" value="HTH_ARSR"/>
    <property type="match status" value="1"/>
</dbReference>
<geneLocation type="plasmid" evidence="5">
    <name>unnamed1</name>
</geneLocation>
<dbReference type="InterPro" id="IPR011991">
    <property type="entry name" value="ArsR-like_HTH"/>
</dbReference>
<dbReference type="InterPro" id="IPR001845">
    <property type="entry name" value="HTH_ArsR_DNA-bd_dom"/>
</dbReference>
<dbReference type="GO" id="GO:0003677">
    <property type="term" value="F:DNA binding"/>
    <property type="evidence" value="ECO:0007669"/>
    <property type="project" value="UniProtKB-KW"/>
</dbReference>
<dbReference type="InterPro" id="IPR036390">
    <property type="entry name" value="WH_DNA-bd_sf"/>
</dbReference>
<evidence type="ECO:0000256" key="1">
    <source>
        <dbReference type="ARBA" id="ARBA00023015"/>
    </source>
</evidence>
<dbReference type="Proteomes" id="UP000296822">
    <property type="component" value="Plasmid unnamed1"/>
</dbReference>
<dbReference type="SUPFAM" id="SSF46785">
    <property type="entry name" value="Winged helix' DNA-binding domain"/>
    <property type="match status" value="1"/>
</dbReference>
<evidence type="ECO:0000313" key="5">
    <source>
        <dbReference type="EMBL" id="QCC56553.1"/>
    </source>
</evidence>
<dbReference type="Gene3D" id="1.10.10.10">
    <property type="entry name" value="Winged helix-like DNA-binding domain superfamily/Winged helix DNA-binding domain"/>
    <property type="match status" value="1"/>
</dbReference>
<protein>
    <submittedName>
        <fullName evidence="5">ArsR family transcriptional regulator</fullName>
    </submittedName>
</protein>
<accession>A0A4D6HRR3</accession>
<sequence>MATDDSRQDEPPGCELALSDTALESVTDRSLETQVEIFSTLGNETRYRILLLLSLADEPVCGCEIEPYVDVGQSSISQSLSRLRKAGLVSRTKDGRWRYYEPTEKGKKVIALSETETDKMAAVSD</sequence>
<proteinExistence type="predicted"/>
<dbReference type="InterPro" id="IPR036388">
    <property type="entry name" value="WH-like_DNA-bd_sf"/>
</dbReference>
<keyword evidence="5" id="KW-0614">Plasmid</keyword>
<dbReference type="KEGG" id="nbg:DV706_18830"/>